<gene>
    <name evidence="1" type="ORF">O181_084277</name>
</gene>
<organism evidence="1 2">
    <name type="scientific">Austropuccinia psidii MF-1</name>
    <dbReference type="NCBI Taxonomy" id="1389203"/>
    <lineage>
        <taxon>Eukaryota</taxon>
        <taxon>Fungi</taxon>
        <taxon>Dikarya</taxon>
        <taxon>Basidiomycota</taxon>
        <taxon>Pucciniomycotina</taxon>
        <taxon>Pucciniomycetes</taxon>
        <taxon>Pucciniales</taxon>
        <taxon>Sphaerophragmiaceae</taxon>
        <taxon>Austropuccinia</taxon>
    </lineage>
</organism>
<comment type="caution">
    <text evidence="1">The sequence shown here is derived from an EMBL/GenBank/DDBJ whole genome shotgun (WGS) entry which is preliminary data.</text>
</comment>
<evidence type="ECO:0000313" key="2">
    <source>
        <dbReference type="Proteomes" id="UP000765509"/>
    </source>
</evidence>
<sequence length="94" mass="11099">MKQIGKKSLEVRLTEEFSMKYPVFPVNLVKPYFHTGVDKFPCRKKTSTQPDIVTIEDYTGPVKKIIKARKIRLNGEEQRQYLVRFKNQIPNKDK</sequence>
<keyword evidence="2" id="KW-1185">Reference proteome</keyword>
<protein>
    <submittedName>
        <fullName evidence="1">Uncharacterized protein</fullName>
    </submittedName>
</protein>
<dbReference type="Proteomes" id="UP000765509">
    <property type="component" value="Unassembled WGS sequence"/>
</dbReference>
<accession>A0A9Q3FVZ3</accession>
<evidence type="ECO:0000313" key="1">
    <source>
        <dbReference type="EMBL" id="MBW0544562.1"/>
    </source>
</evidence>
<reference evidence="1" key="1">
    <citation type="submission" date="2021-03" db="EMBL/GenBank/DDBJ databases">
        <title>Draft genome sequence of rust myrtle Austropuccinia psidii MF-1, a brazilian biotype.</title>
        <authorList>
            <person name="Quecine M.C."/>
            <person name="Pachon D.M.R."/>
            <person name="Bonatelli M.L."/>
            <person name="Correr F.H."/>
            <person name="Franceschini L.M."/>
            <person name="Leite T.F."/>
            <person name="Margarido G.R.A."/>
            <person name="Almeida C.A."/>
            <person name="Ferrarezi J.A."/>
            <person name="Labate C.A."/>
        </authorList>
    </citation>
    <scope>NUCLEOTIDE SEQUENCE</scope>
    <source>
        <strain evidence="1">MF-1</strain>
    </source>
</reference>
<proteinExistence type="predicted"/>
<name>A0A9Q3FVZ3_9BASI</name>
<dbReference type="AlphaFoldDB" id="A0A9Q3FVZ3"/>
<dbReference type="EMBL" id="AVOT02049420">
    <property type="protein sequence ID" value="MBW0544562.1"/>
    <property type="molecule type" value="Genomic_DNA"/>
</dbReference>